<evidence type="ECO:0000259" key="2">
    <source>
        <dbReference type="Pfam" id="PF01841"/>
    </source>
</evidence>
<keyword evidence="1" id="KW-0732">Signal</keyword>
<dbReference type="Pfam" id="PF01841">
    <property type="entry name" value="Transglut_core"/>
    <property type="match status" value="1"/>
</dbReference>
<dbReference type="Proteomes" id="UP000249547">
    <property type="component" value="Unassembled WGS sequence"/>
</dbReference>
<evidence type="ECO:0000313" key="5">
    <source>
        <dbReference type="Proteomes" id="UP000249547"/>
    </source>
</evidence>
<name>A0A327QKY6_9BACT</name>
<keyword evidence="5" id="KW-1185">Reference proteome</keyword>
<dbReference type="InterPro" id="IPR038765">
    <property type="entry name" value="Papain-like_cys_pep_sf"/>
</dbReference>
<evidence type="ECO:0000313" key="4">
    <source>
        <dbReference type="EMBL" id="RAJ05326.1"/>
    </source>
</evidence>
<gene>
    <name evidence="4" type="ORF">LX64_02483</name>
</gene>
<comment type="caution">
    <text evidence="4">The sequence shown here is derived from an EMBL/GenBank/DDBJ whole genome shotgun (WGS) entry which is preliminary data.</text>
</comment>
<dbReference type="Gene3D" id="2.60.40.3140">
    <property type="match status" value="1"/>
</dbReference>
<dbReference type="Gene3D" id="3.10.620.30">
    <property type="match status" value="1"/>
</dbReference>
<feature type="chain" id="PRO_5016427238" evidence="1">
    <location>
        <begin position="25"/>
        <end position="673"/>
    </location>
</feature>
<sequence length="673" mass="76481">MFQQKIQLVCCCLLLSLFPYLAKAQDKPNVKFGKVTVDDLKKRVYSIDSSANAVIILNVASSEYEGGVDGLSIVFKRQCRIHILNKNGFDLANVVFNIFKSDGEEERASKIAGTTYNLEGDKIVKTELNSNTVFTDKYDDKISLKKFTMPAVKEGSIIEFTYTIRSPFSFDIPNWEFQSLEAPTLWSEYTVAIPEFYEFIFLTQGYIPFHLKDKENTRKNYNIRSSGGAAAGSTASVDAGVTNHRFVMKDVPMLKEEMYTTTTKNHISKISFQLSATRYPNQPYRPVLSTWASFSENMLKREMYGAELEKGNGFLDETVEQVTAGAKTPLEKAMKIHAYVRDNFVCSDRGYLFKQHTFRETFKSKKGSSTEINLLLVAMLRAAKIEANPVLLSTRSHGKTYEVYPLMEKFNCTVVEVIANDQIYYIDGSYPYLGFNKLNPEVYNGHARVMNKEADPVSFDPDSLRLQKLTSVILIPAEDGSGMVGSIQQVPSYPESYRYRELIKEKGEDFLANDLVSAKGGTEVSNVRVDRLKTYEESLMLSFDVKWKQDKNAPVLYFNPMLFEANESNPFKSLDRFYPVEMNGTIDNTYSLTFTVPAGYEVEEMPTSSMIRLEDNAGVFQYFVAEDNGVIQLRSRIKLNKANFAKEDYVTLRAFFDEIVKKQAEQLVLKKKA</sequence>
<feature type="domain" description="DUF3857" evidence="3">
    <location>
        <begin position="77"/>
        <end position="223"/>
    </location>
</feature>
<proteinExistence type="predicted"/>
<evidence type="ECO:0000259" key="3">
    <source>
        <dbReference type="Pfam" id="PF12969"/>
    </source>
</evidence>
<feature type="signal peptide" evidence="1">
    <location>
        <begin position="1"/>
        <end position="24"/>
    </location>
</feature>
<dbReference type="SUPFAM" id="SSF54001">
    <property type="entry name" value="Cysteine proteinases"/>
    <property type="match status" value="1"/>
</dbReference>
<dbReference type="RefSeq" id="WP_111597926.1">
    <property type="nucleotide sequence ID" value="NZ_QLLL01000004.1"/>
</dbReference>
<dbReference type="InterPro" id="IPR024618">
    <property type="entry name" value="DUF3857"/>
</dbReference>
<dbReference type="Gene3D" id="2.60.120.1130">
    <property type="match status" value="1"/>
</dbReference>
<accession>A0A327QKY6</accession>
<dbReference type="OrthoDB" id="98874at2"/>
<dbReference type="AlphaFoldDB" id="A0A327QKY6"/>
<dbReference type="InterPro" id="IPR002931">
    <property type="entry name" value="Transglutaminase-like"/>
</dbReference>
<dbReference type="Pfam" id="PF12969">
    <property type="entry name" value="DUF3857"/>
    <property type="match status" value="1"/>
</dbReference>
<feature type="domain" description="Transglutaminase-like" evidence="2">
    <location>
        <begin position="318"/>
        <end position="398"/>
    </location>
</feature>
<reference evidence="4 5" key="1">
    <citation type="submission" date="2018-06" db="EMBL/GenBank/DDBJ databases">
        <title>Genomic Encyclopedia of Archaeal and Bacterial Type Strains, Phase II (KMG-II): from individual species to whole genera.</title>
        <authorList>
            <person name="Goeker M."/>
        </authorList>
    </citation>
    <scope>NUCLEOTIDE SEQUENCE [LARGE SCALE GENOMIC DNA]</scope>
    <source>
        <strain evidence="4 5">DSM 23857</strain>
    </source>
</reference>
<dbReference type="EMBL" id="QLLL01000004">
    <property type="protein sequence ID" value="RAJ05326.1"/>
    <property type="molecule type" value="Genomic_DNA"/>
</dbReference>
<organism evidence="4 5">
    <name type="scientific">Chitinophaga skermanii</name>
    <dbReference type="NCBI Taxonomy" id="331697"/>
    <lineage>
        <taxon>Bacteria</taxon>
        <taxon>Pseudomonadati</taxon>
        <taxon>Bacteroidota</taxon>
        <taxon>Chitinophagia</taxon>
        <taxon>Chitinophagales</taxon>
        <taxon>Chitinophagaceae</taxon>
        <taxon>Chitinophaga</taxon>
    </lineage>
</organism>
<evidence type="ECO:0000256" key="1">
    <source>
        <dbReference type="SAM" id="SignalP"/>
    </source>
</evidence>
<protein>
    <submittedName>
        <fullName evidence="4">Uncharacterized protein DUF3857</fullName>
    </submittedName>
</protein>